<feature type="domain" description="RSE1/DDB1/CPSF1 first beta-propeller" evidence="5">
    <location>
        <begin position="152"/>
        <end position="401"/>
    </location>
</feature>
<dbReference type="Pfam" id="PF10433">
    <property type="entry name" value="Beta-prop_RSE1_1st"/>
    <property type="match status" value="2"/>
</dbReference>
<dbReference type="SMR" id="F4J8K5"/>
<dbReference type="OrthoDB" id="20774at2759"/>
<dbReference type="Araport" id="AT3G11960"/>
<reference evidence="8 9" key="1">
    <citation type="journal article" date="2000" name="Nature">
        <title>Sequence and analysis of chromosome 3 of the plant Arabidopsis thaliana.</title>
        <authorList>
            <consortium name="European Union Chromosome 3 Arabidopsis Sequencing Consortium"/>
            <consortium name="Institute for Genomic Research"/>
            <consortium name="Kazusa DNA Research Institute"/>
            <person name="Salanoubat M."/>
            <person name="Lemcke K."/>
            <person name="Rieger M."/>
            <person name="Ansorge W."/>
            <person name="Unseld M."/>
            <person name="Fartmann B."/>
            <person name="Valle G."/>
            <person name="Blocker H."/>
            <person name="Perez-Alonso M."/>
            <person name="Obermaier B."/>
            <person name="Delseny M."/>
            <person name="Boutry M."/>
            <person name="Grivell L.A."/>
            <person name="Mache R."/>
            <person name="Puigdomenech P."/>
            <person name="De Simone V."/>
            <person name="Choisne N."/>
            <person name="Artiguenave F."/>
            <person name="Robert C."/>
            <person name="Brottier P."/>
            <person name="Wincker P."/>
            <person name="Cattolico L."/>
            <person name="Weissenbach J."/>
            <person name="Saurin W."/>
            <person name="Quetier F."/>
            <person name="Schafer M."/>
            <person name="Muller-Auer S."/>
            <person name="Gabel C."/>
            <person name="Fuchs M."/>
            <person name="Benes V."/>
            <person name="Wurmbach E."/>
            <person name="Drzonek H."/>
            <person name="Erfle H."/>
            <person name="Jordan N."/>
            <person name="Bangert S."/>
            <person name="Wiedelmann R."/>
            <person name="Kranz H."/>
            <person name="Voss H."/>
            <person name="Holland R."/>
            <person name="Brandt P."/>
            <person name="Nyakatura G."/>
            <person name="Vezzi A."/>
            <person name="D'Angelo M."/>
            <person name="Pallavicini A."/>
            <person name="Toppo S."/>
            <person name="Simionati B."/>
            <person name="Conrad A."/>
            <person name="Hornischer K."/>
            <person name="Kauer G."/>
            <person name="Lohnert T.H."/>
            <person name="Nordsiek G."/>
            <person name="Reichelt J."/>
            <person name="Scharfe M."/>
            <person name="Schon O."/>
            <person name="Bargues M."/>
            <person name="Terol J."/>
            <person name="Climent J."/>
            <person name="Navarro P."/>
            <person name="Collado C."/>
            <person name="Perez-Perez A."/>
            <person name="Ottenwalder B."/>
            <person name="Duchemin D."/>
            <person name="Cooke R."/>
            <person name="Laudie M."/>
            <person name="Berger-Llauro C."/>
            <person name="Purnelle B."/>
            <person name="Masuy D."/>
            <person name="de Haan M."/>
            <person name="Maarse A.C."/>
            <person name="Alcaraz J.P."/>
            <person name="Cottet A."/>
            <person name="Casacuberta E."/>
            <person name="Monfort A."/>
            <person name="Argiriou A."/>
            <person name="flores M."/>
            <person name="Liguori R."/>
            <person name="Vitale D."/>
            <person name="Mannhaupt G."/>
            <person name="Haase D."/>
            <person name="Schoof H."/>
            <person name="Rudd S."/>
            <person name="Zaccaria P."/>
            <person name="Mewes H.W."/>
            <person name="Mayer K.F."/>
            <person name="Kaul S."/>
            <person name="Town C.D."/>
            <person name="Koo H.L."/>
            <person name="Tallon L.J."/>
            <person name="Jenkins J."/>
            <person name="Rooney T."/>
            <person name="Rizzo M."/>
            <person name="Walts A."/>
            <person name="Utterback T."/>
            <person name="Fujii C.Y."/>
            <person name="Shea T.P."/>
            <person name="Creasy T.H."/>
            <person name="Haas B."/>
            <person name="Maiti R."/>
            <person name="Wu D."/>
            <person name="Peterson J."/>
            <person name="Van Aken S."/>
            <person name="Pai G."/>
            <person name="Militscher J."/>
            <person name="Sellers P."/>
            <person name="Gill J.E."/>
            <person name="Feldblyum T.V."/>
            <person name="Preuss D."/>
            <person name="Lin X."/>
            <person name="Nierman W.C."/>
            <person name="Salzberg S.L."/>
            <person name="White O."/>
            <person name="Venter J.C."/>
            <person name="Fraser C.M."/>
            <person name="Kaneko T."/>
            <person name="Nakamura Y."/>
            <person name="Sato S."/>
            <person name="Kato T."/>
            <person name="Asamizu E."/>
            <person name="Sasamoto S."/>
            <person name="Kimura T."/>
            <person name="Idesawa K."/>
            <person name="Kawashima K."/>
            <person name="Kishida Y."/>
            <person name="Kiyokawa C."/>
            <person name="Kohara M."/>
            <person name="Matsumoto M."/>
            <person name="Matsuno A."/>
            <person name="Muraki A."/>
            <person name="Nakayama S."/>
            <person name="Nakazaki N."/>
            <person name="Shinpo S."/>
            <person name="Takeuchi C."/>
            <person name="Wada T."/>
            <person name="Watanabe A."/>
            <person name="Yamada M."/>
            <person name="Yasuda M."/>
            <person name="Tabata S."/>
        </authorList>
    </citation>
    <scope>NUCLEOTIDE SEQUENCE [LARGE SCALE GENOMIC DNA]</scope>
    <source>
        <strain evidence="9">cv. Columbia</strain>
    </source>
</reference>
<gene>
    <name evidence="7 8" type="ordered locus">At3g11960</name>
</gene>
<dbReference type="RefSeq" id="NP_850565.1">
    <property type="nucleotide sequence ID" value="NM_180234.2"/>
</dbReference>
<evidence type="ECO:0000259" key="6">
    <source>
        <dbReference type="Pfam" id="PF23726"/>
    </source>
</evidence>
<evidence type="ECO:0000259" key="5">
    <source>
        <dbReference type="Pfam" id="PF10433"/>
    </source>
</evidence>
<feature type="domain" description="RSE1/DDB1/CPSF1 C-terminal" evidence="4">
    <location>
        <begin position="1010"/>
        <end position="1279"/>
    </location>
</feature>
<evidence type="ECO:0000313" key="9">
    <source>
        <dbReference type="Proteomes" id="UP000006548"/>
    </source>
</evidence>
<evidence type="ECO:0000259" key="4">
    <source>
        <dbReference type="Pfam" id="PF03178"/>
    </source>
</evidence>
<dbReference type="GO" id="GO:0005634">
    <property type="term" value="C:nucleus"/>
    <property type="evidence" value="ECO:0007669"/>
    <property type="project" value="UniProtKB-SubCell"/>
</dbReference>
<dbReference type="FunFam" id="2.130.10.10:FF:000642">
    <property type="entry name" value="Cleavage and polyadenylation specificity factor (CPSF) A subunit protein"/>
    <property type="match status" value="1"/>
</dbReference>
<feature type="region of interest" description="Disordered" evidence="3">
    <location>
        <begin position="1"/>
        <end position="32"/>
    </location>
</feature>
<evidence type="ECO:0000256" key="3">
    <source>
        <dbReference type="SAM" id="MobiDB-lite"/>
    </source>
</evidence>
<accession>F4J8K5</accession>
<reference evidence="9" key="2">
    <citation type="journal article" date="2017" name="Plant J.">
        <title>Araport11: a complete reannotation of the Arabidopsis thaliana reference genome.</title>
        <authorList>
            <person name="Cheng C.Y."/>
            <person name="Krishnakumar V."/>
            <person name="Chan A.P."/>
            <person name="Thibaud-Nissen F."/>
            <person name="Schobel S."/>
            <person name="Town C.D."/>
        </authorList>
    </citation>
    <scope>GENOME REANNOTATION</scope>
    <source>
        <strain evidence="9">cv. Columbia</strain>
    </source>
</reference>
<feature type="compositionally biased region" description="Low complexity" evidence="3">
    <location>
        <begin position="9"/>
        <end position="20"/>
    </location>
</feature>
<protein>
    <submittedName>
        <fullName evidence="8">Cleavage and polyadenylation specificity factor (CPSF) A subunit protein</fullName>
    </submittedName>
</protein>
<evidence type="ECO:0000313" key="8">
    <source>
        <dbReference type="EMBL" id="AEE75130.1"/>
    </source>
</evidence>
<dbReference type="Gene3D" id="1.10.150.910">
    <property type="match status" value="1"/>
</dbReference>
<dbReference type="InterPro" id="IPR018846">
    <property type="entry name" value="Beta-prop_RSE1/DDB1/CPSF1_1st"/>
</dbReference>
<evidence type="ECO:0007829" key="11">
    <source>
        <dbReference type="ProteomicsDB" id="F4J8K5"/>
    </source>
</evidence>
<dbReference type="TAIR" id="AT3G11960"/>
<keyword evidence="2" id="KW-0539">Nucleus</keyword>
<dbReference type="ExpressionAtlas" id="F4J8K5">
    <property type="expression patterns" value="baseline and differential"/>
</dbReference>
<evidence type="ECO:0007829" key="10">
    <source>
        <dbReference type="PeptideAtlas" id="F4J8K5"/>
    </source>
</evidence>
<evidence type="ECO:0000256" key="1">
    <source>
        <dbReference type="ARBA" id="ARBA00004123"/>
    </source>
</evidence>
<feature type="domain" description="RSE1/DDB1/CPSF1 first beta-propeller" evidence="5">
    <location>
        <begin position="47"/>
        <end position="139"/>
    </location>
</feature>
<dbReference type="Pfam" id="PF23726">
    <property type="entry name" value="Beta-prop_RSE1_2nd"/>
    <property type="match status" value="1"/>
</dbReference>
<evidence type="ECO:0000256" key="2">
    <source>
        <dbReference type="ARBA" id="ARBA00023242"/>
    </source>
</evidence>
<dbReference type="Proteomes" id="UP000006548">
    <property type="component" value="Chromosome 3"/>
</dbReference>
<dbReference type="GO" id="GO:0003676">
    <property type="term" value="F:nucleic acid binding"/>
    <property type="evidence" value="ECO:0007669"/>
    <property type="project" value="InterPro"/>
</dbReference>
<dbReference type="PhylomeDB" id="F4J8K5"/>
<name>F4J8K5_ARATH</name>
<dbReference type="InterPro" id="IPR058543">
    <property type="entry name" value="Beta-prop_RSE1/DDB1/CPSF1_2nd"/>
</dbReference>
<dbReference type="PANTHER" id="PTHR10644">
    <property type="entry name" value="DNA REPAIR/RNA PROCESSING CPSF FAMILY"/>
    <property type="match status" value="1"/>
</dbReference>
<sequence>MAAPEDESSAQSQSSPATAAPTPPPSSSPSSAGDHYLAKCILRPSVVLQVAYGYFRSPSSRDIVFGKETCIELVVIGEDGIVESVCEQYVFGTIKDLAVIPQSSKLYSNSLQMGKDLLAVLSDSGKLSFLSFSNEMHRISYPSEDGGNGSSIQAISGTIWSMCFISKDFNESKEYAPILAIVINRKGSLMNELALFRWNVKEESICLISEYVETGALAHSIVEVPHSSGFAFLFRIGDVLLMDLRDPQNPCCLFRTSLDFVPASLMEEHFVEESCRVQDGDDEGCNVVVCALLELRDHEVRDHDPMFIDTESDIGKLSSKNVSSWTWEPENNHNPRMIICLDNGDFFMFELIYEDDGVKVNLSECLYKGLPCKDILWIEGGFLATFAEMADGTVFKLGTEKLHWMSSIQNIAPILDFSVMDDQNEKRDQIFACCGVTPEGSLRIIRSGINVEKLLKTAPVYQGITGTWTVKMKLTDVYHSFLVLSFVEETRVLSVGLSFKDVTDSVGFQSDVCTFACGLVADGLLVQIHQDAIRLCMPTMDAHSDGIPVSSPFFSSWFPENVSISLGAVGQNLIVVSTSNPCFLSILGVKSVSSQCCEIYEIQRVTLQYEVSCISVPQKHIGKKRSRDSSPDNFCKAAIPSAMEQGYTFLIGTHKPSVEVLSFTEDGVGVRVLASGLVSLTNTMGTVISGCIPQDVRLVLVDQLYVLSGLRNGMLLRFEWAPFSNSSGLNCPDYFSHCKEEMDTVVGKKDNLPVNLLLIATRRIGITPVFLVPFSDSLDSDIIALSDRPWLLQTARQSLSYTSISFQPSTHATPVCSFECPQGILFVSENCLHLVEMVHSKRRNAQKFQLGGTPRKVIYHSESKLLIVMRTDLYDTCTSDICCVDPLSGSVLSSYKLKPGETGKSMELVRVGNEHVLVVGTSLSSGPAILPSGEAESTKGRVIILCLEHTQNSDSGSMTICSKACSSSQRTSPFHDVVGYTTENLSSSSLCSSPDDYSYDGIKLDEAETWQLRLASSTTWPGMVLAICPYLDHYFLASAGNAFYVCGFPNDSPERMKRFAVGRTRFMITSLRTYFTRIVVGDCRDGVLFYSYHEESKKLHQIYCDPAQRLVADCFLMDANSVAVSDRKGSIAILSCKDHSDFGMKHLVKIPHDNPEYSSPESNLNLNCAYYMGEIAMSIKKGCNIYKLPADDVLRSYGLSKSIDTADDTIIAGTLLGSIFVFAPISSEEYELLEGVQAKLGIHPLTAPVLGNDHNEFRGRENPSQARKILDGDMLAQFLELTNRQQESVLSTPQPSPSTSKASSKQRSFPPLMLHQVVQLLERVHYALH</sequence>
<dbReference type="ProteomicsDB" id="210003"/>
<comment type="subcellular location">
    <subcellularLocation>
        <location evidence="1">Nucleus</location>
    </subcellularLocation>
</comment>
<dbReference type="GeneID" id="820369"/>
<proteinExistence type="evidence at protein level"/>
<dbReference type="InterPro" id="IPR050358">
    <property type="entry name" value="RSE1/DDB1/CFT1"/>
</dbReference>
<keyword evidence="9" id="KW-1185">Reference proteome</keyword>
<feature type="domain" description="RSE1/DDB1/CPSF1 second beta-propeller" evidence="6">
    <location>
        <begin position="462"/>
        <end position="836"/>
    </location>
</feature>
<dbReference type="Pfam" id="PF03178">
    <property type="entry name" value="CPSF_A"/>
    <property type="match status" value="1"/>
</dbReference>
<dbReference type="Gene3D" id="2.130.10.10">
    <property type="entry name" value="YVTN repeat-like/Quinoprotein amine dehydrogenase"/>
    <property type="match status" value="2"/>
</dbReference>
<dbReference type="InterPro" id="IPR015943">
    <property type="entry name" value="WD40/YVTN_repeat-like_dom_sf"/>
</dbReference>
<organism evidence="8 9">
    <name type="scientific">Arabidopsis thaliana</name>
    <name type="common">Mouse-ear cress</name>
    <dbReference type="NCBI Taxonomy" id="3702"/>
    <lineage>
        <taxon>Eukaryota</taxon>
        <taxon>Viridiplantae</taxon>
        <taxon>Streptophyta</taxon>
        <taxon>Embryophyta</taxon>
        <taxon>Tracheophyta</taxon>
        <taxon>Spermatophyta</taxon>
        <taxon>Magnoliopsida</taxon>
        <taxon>eudicotyledons</taxon>
        <taxon>Gunneridae</taxon>
        <taxon>Pentapetalae</taxon>
        <taxon>rosids</taxon>
        <taxon>malvids</taxon>
        <taxon>Brassicales</taxon>
        <taxon>Brassicaceae</taxon>
        <taxon>Camelineae</taxon>
        <taxon>Arabidopsis</taxon>
    </lineage>
</organism>
<dbReference type="InterPro" id="IPR004871">
    <property type="entry name" value="RSE1/DDB1/CPSF1_C"/>
</dbReference>
<evidence type="ECO:0000313" key="7">
    <source>
        <dbReference type="Araport" id="AT3G11960"/>
    </source>
</evidence>
<keyword evidence="10 11" id="KW-1267">Proteomics identification</keyword>
<dbReference type="HOGENOM" id="CLU_008144_0_0_1"/>
<dbReference type="FunFam" id="2.130.10.10:FF:000681">
    <property type="entry name" value="Cleavage and polyadenylation specificity factor (CPSF) A subunit protein"/>
    <property type="match status" value="1"/>
</dbReference>
<dbReference type="EMBL" id="CP002686">
    <property type="protein sequence ID" value="AEE75130.1"/>
    <property type="molecule type" value="Genomic_DNA"/>
</dbReference>
<feature type="region of interest" description="Disordered" evidence="3">
    <location>
        <begin position="1286"/>
        <end position="1307"/>
    </location>
</feature>